<dbReference type="Proteomes" id="UP000799770">
    <property type="component" value="Unassembled WGS sequence"/>
</dbReference>
<proteinExistence type="predicted"/>
<feature type="region of interest" description="Disordered" evidence="1">
    <location>
        <begin position="522"/>
        <end position="557"/>
    </location>
</feature>
<feature type="domain" description="SWI/SNF and RSC complexes subunit Ssr4 C-terminal" evidence="3">
    <location>
        <begin position="262"/>
        <end position="695"/>
    </location>
</feature>
<protein>
    <recommendedName>
        <fullName evidence="6">DUF1750-domain-containing protein</fullName>
    </recommendedName>
</protein>
<dbReference type="GO" id="GO:0006338">
    <property type="term" value="P:chromatin remodeling"/>
    <property type="evidence" value="ECO:0007669"/>
    <property type="project" value="InterPro"/>
</dbReference>
<evidence type="ECO:0000259" key="3">
    <source>
        <dbReference type="Pfam" id="PF20497"/>
    </source>
</evidence>
<feature type="region of interest" description="Disordered" evidence="1">
    <location>
        <begin position="461"/>
        <end position="498"/>
    </location>
</feature>
<evidence type="ECO:0000256" key="1">
    <source>
        <dbReference type="SAM" id="MobiDB-lite"/>
    </source>
</evidence>
<organism evidence="4 5">
    <name type="scientific">Lophiotrema nucula</name>
    <dbReference type="NCBI Taxonomy" id="690887"/>
    <lineage>
        <taxon>Eukaryota</taxon>
        <taxon>Fungi</taxon>
        <taxon>Dikarya</taxon>
        <taxon>Ascomycota</taxon>
        <taxon>Pezizomycotina</taxon>
        <taxon>Dothideomycetes</taxon>
        <taxon>Pleosporomycetidae</taxon>
        <taxon>Pleosporales</taxon>
        <taxon>Lophiotremataceae</taxon>
        <taxon>Lophiotrema</taxon>
    </lineage>
</organism>
<evidence type="ECO:0000259" key="2">
    <source>
        <dbReference type="Pfam" id="PF08549"/>
    </source>
</evidence>
<dbReference type="InterPro" id="IPR013859">
    <property type="entry name" value="Ssr4_N"/>
</dbReference>
<dbReference type="Pfam" id="PF08549">
    <property type="entry name" value="SWI-SNF_Ssr4_N"/>
    <property type="match status" value="1"/>
</dbReference>
<accession>A0A6A5ZAP0</accession>
<dbReference type="InterPro" id="IPR046464">
    <property type="entry name" value="SWI-SNF_Ssr4_C"/>
</dbReference>
<evidence type="ECO:0000313" key="5">
    <source>
        <dbReference type="Proteomes" id="UP000799770"/>
    </source>
</evidence>
<gene>
    <name evidence="4" type="ORF">BDV96DRAFT_493350</name>
</gene>
<name>A0A6A5ZAP0_9PLEO</name>
<evidence type="ECO:0008006" key="6">
    <source>
        <dbReference type="Google" id="ProtNLM"/>
    </source>
</evidence>
<dbReference type="AlphaFoldDB" id="A0A6A5ZAP0"/>
<feature type="compositionally biased region" description="Low complexity" evidence="1">
    <location>
        <begin position="219"/>
        <end position="233"/>
    </location>
</feature>
<reference evidence="4" key="1">
    <citation type="journal article" date="2020" name="Stud. Mycol.">
        <title>101 Dothideomycetes genomes: a test case for predicting lifestyles and emergence of pathogens.</title>
        <authorList>
            <person name="Haridas S."/>
            <person name="Albert R."/>
            <person name="Binder M."/>
            <person name="Bloem J."/>
            <person name="Labutti K."/>
            <person name="Salamov A."/>
            <person name="Andreopoulos B."/>
            <person name="Baker S."/>
            <person name="Barry K."/>
            <person name="Bills G."/>
            <person name="Bluhm B."/>
            <person name="Cannon C."/>
            <person name="Castanera R."/>
            <person name="Culley D."/>
            <person name="Daum C."/>
            <person name="Ezra D."/>
            <person name="Gonzalez J."/>
            <person name="Henrissat B."/>
            <person name="Kuo A."/>
            <person name="Liang C."/>
            <person name="Lipzen A."/>
            <person name="Lutzoni F."/>
            <person name="Magnuson J."/>
            <person name="Mondo S."/>
            <person name="Nolan M."/>
            <person name="Ohm R."/>
            <person name="Pangilinan J."/>
            <person name="Park H.-J."/>
            <person name="Ramirez L."/>
            <person name="Alfaro M."/>
            <person name="Sun H."/>
            <person name="Tritt A."/>
            <person name="Yoshinaga Y."/>
            <person name="Zwiers L.-H."/>
            <person name="Turgeon B."/>
            <person name="Goodwin S."/>
            <person name="Spatafora J."/>
            <person name="Crous P."/>
            <person name="Grigoriev I."/>
        </authorList>
    </citation>
    <scope>NUCLEOTIDE SEQUENCE</scope>
    <source>
        <strain evidence="4">CBS 627.86</strain>
    </source>
</reference>
<feature type="region of interest" description="Disordered" evidence="1">
    <location>
        <begin position="219"/>
        <end position="256"/>
    </location>
</feature>
<sequence length="704" mass="76867">MNQGYGAQDPSGLVPDAFLPHVHLVSSYRFATLPNIQPAYALEHLIKGPQIVKDTSPVAWTYFATPPPDGTLLMTWQPPRLQTQFASDGLVWADPEMEYHMEIRGYSLQVLMHRSGFVYPHEPFTSHARYRYRIVRGPGQVDPNLWLVHYAMADQQARIPAQQIQIPADVQMILRARHQIESQGQLMRKEFMLRDRSNWPTVEFGPRMAGQSRVPPYYNPMQPYMPMQGAQPGRPGPPPPKRPRQQPPAGRSGAPVVVDNSLEDEENSTQDAFDYLTPREISQMRYKQHHEWMEEIFASPYSNAEILPIDLGLGLMGELAPLTVGLLEAPAGEHPTVPHHPPEKSYTVKSYYKLEPEQLKEFDKRVTEYAANEEAELEKMREAHAKKMADLRKSRTYVKAERRLREILRSGGAVEATRSVDGGESAAPVDPLTGVVQDLEKTLGVTFESKKNVDCVEKGGFIEEQPAPPEPPKQQVNGDGNAQSNTGSANGGSNGLLDDAALDVDNSAAGLLDQFGSNSLTGTPGANLSVPQISQPQSQSQSAVASPSAPTGDVAQSSSFNEAAHLDTTGGDTDLLDLDIEMSGMTNADEKGGEGDWVMVDQNNTEQQAVNVAPSTNDADTAVELGEPIAIPTSGVDADHTTGMFDTANFGSFDNLDTAGDALADYTNADDTMGLGDLVDDSAFGDAFHGTEMHHDENVDGDNQ</sequence>
<dbReference type="EMBL" id="ML977323">
    <property type="protein sequence ID" value="KAF2115501.1"/>
    <property type="molecule type" value="Genomic_DNA"/>
</dbReference>
<dbReference type="OrthoDB" id="5321006at2759"/>
<keyword evidence="5" id="KW-1185">Reference proteome</keyword>
<evidence type="ECO:0000313" key="4">
    <source>
        <dbReference type="EMBL" id="KAF2115501.1"/>
    </source>
</evidence>
<feature type="domain" description="SWI/SNF and RSC complexes subunit Ssr4 N-terminal" evidence="2">
    <location>
        <begin position="8"/>
        <end position="219"/>
    </location>
</feature>
<feature type="compositionally biased region" description="Low complexity" evidence="1">
    <location>
        <begin position="529"/>
        <end position="550"/>
    </location>
</feature>
<dbReference type="Pfam" id="PF20497">
    <property type="entry name" value="SWI-SNF_Ssr4_C"/>
    <property type="match status" value="1"/>
</dbReference>